<evidence type="ECO:0000256" key="1">
    <source>
        <dbReference type="SAM" id="Phobius"/>
    </source>
</evidence>
<accession>A0ABM6E2C7</accession>
<keyword evidence="1" id="KW-0472">Membrane</keyword>
<feature type="transmembrane region" description="Helical" evidence="1">
    <location>
        <begin position="34"/>
        <end position="52"/>
    </location>
</feature>
<keyword evidence="1" id="KW-1133">Transmembrane helix</keyword>
<sequence length="59" mass="6306">MPKVADGGTPPTWIIDLDFGGIGNFGQRDISPPSWLWGVLKAITILSALLLARRLVFGG</sequence>
<dbReference type="Proteomes" id="UP000095607">
    <property type="component" value="Chromosome"/>
</dbReference>
<evidence type="ECO:0000313" key="3">
    <source>
        <dbReference type="Proteomes" id="UP000095607"/>
    </source>
</evidence>
<gene>
    <name evidence="2" type="ORF">BI380_09430</name>
</gene>
<protein>
    <submittedName>
        <fullName evidence="2">Uncharacterized protein</fullName>
    </submittedName>
</protein>
<reference evidence="2 3" key="1">
    <citation type="submission" date="2016-09" db="EMBL/GenBank/DDBJ databases">
        <title>Complete genome sequence of Deltia acidovorans CM13 isolated from murine proximal colonic tissue.</title>
        <authorList>
            <person name="Saffarian A."/>
        </authorList>
    </citation>
    <scope>NUCLEOTIDE SEQUENCE [LARGE SCALE GENOMIC DNA]</scope>
    <source>
        <strain evidence="2 3">CM13</strain>
    </source>
</reference>
<evidence type="ECO:0000313" key="2">
    <source>
        <dbReference type="EMBL" id="AOV01558.1"/>
    </source>
</evidence>
<keyword evidence="1" id="KW-0812">Transmembrane</keyword>
<keyword evidence="3" id="KW-1185">Reference proteome</keyword>
<dbReference type="EMBL" id="CP017420">
    <property type="protein sequence ID" value="AOV01558.1"/>
    <property type="molecule type" value="Genomic_DNA"/>
</dbReference>
<name>A0ABM6E2C7_9BURK</name>
<organism evidence="2 3">
    <name type="scientific">Delftia tsuruhatensis</name>
    <dbReference type="NCBI Taxonomy" id="180282"/>
    <lineage>
        <taxon>Bacteria</taxon>
        <taxon>Pseudomonadati</taxon>
        <taxon>Pseudomonadota</taxon>
        <taxon>Betaproteobacteria</taxon>
        <taxon>Burkholderiales</taxon>
        <taxon>Comamonadaceae</taxon>
        <taxon>Delftia</taxon>
    </lineage>
</organism>
<proteinExistence type="predicted"/>